<sequence>MKKARDTLVAQLKALAQEKRQVTADTPLQTRLSELETRLAYAKEELSATARKLAAVQQQASNAQAECSQIKPRISQMQASMAALDDRIRHKEREIHAVEDEMFAEFCRNAGLTSIRDYEQGQLQVVQQNDEKRLQFTMQHTKLSTQLAFEQQQLDELIARMARTEKLLGEEVAQLETNQHDLASIGRGEEDVANGLRKVDAAMEQQREQMAAQNEVLSRCRSLVGQLTEQVSETTKAMVEKESDLEKLGSDRLLILRRCRLDGVKLPFLRGSLEDVPMENGE</sequence>
<evidence type="ECO:0000256" key="2">
    <source>
        <dbReference type="ARBA" id="ARBA00022776"/>
    </source>
</evidence>
<keyword evidence="2" id="KW-0498">Mitosis</keyword>
<dbReference type="Gene3D" id="1.10.287.1490">
    <property type="match status" value="1"/>
</dbReference>
<dbReference type="PANTHER" id="PTHR18937">
    <property type="entry name" value="STRUCTURAL MAINTENANCE OF CHROMOSOMES SMC FAMILY MEMBER"/>
    <property type="match status" value="1"/>
</dbReference>
<dbReference type="GO" id="GO:0007062">
    <property type="term" value="P:sister chromatid cohesion"/>
    <property type="evidence" value="ECO:0007669"/>
    <property type="project" value="TreeGrafter"/>
</dbReference>
<evidence type="ECO:0000313" key="7">
    <source>
        <dbReference type="Proteomes" id="UP000278143"/>
    </source>
</evidence>
<keyword evidence="4" id="KW-0131">Cell cycle</keyword>
<dbReference type="PANTHER" id="PTHR18937:SF12">
    <property type="entry name" value="STRUCTURAL MAINTENANCE OF CHROMOSOMES PROTEIN"/>
    <property type="match status" value="1"/>
</dbReference>
<keyword evidence="3" id="KW-0539">Nucleus</keyword>
<evidence type="ECO:0000256" key="1">
    <source>
        <dbReference type="ARBA" id="ARBA00022618"/>
    </source>
</evidence>
<evidence type="ECO:0000256" key="4">
    <source>
        <dbReference type="ARBA" id="ARBA00023306"/>
    </source>
</evidence>
<feature type="coiled-coil region" evidence="5">
    <location>
        <begin position="1"/>
        <end position="101"/>
    </location>
</feature>
<dbReference type="EMBL" id="KZ991005">
    <property type="protein sequence ID" value="RKP23398.1"/>
    <property type="molecule type" value="Genomic_DNA"/>
</dbReference>
<dbReference type="OrthoDB" id="2684850at2759"/>
<feature type="coiled-coil region" evidence="5">
    <location>
        <begin position="140"/>
        <end position="167"/>
    </location>
</feature>
<dbReference type="GO" id="GO:0005634">
    <property type="term" value="C:nucleus"/>
    <property type="evidence" value="ECO:0007669"/>
    <property type="project" value="TreeGrafter"/>
</dbReference>
<keyword evidence="7" id="KW-1185">Reference proteome</keyword>
<dbReference type="GO" id="GO:0003677">
    <property type="term" value="F:DNA binding"/>
    <property type="evidence" value="ECO:0007669"/>
    <property type="project" value="TreeGrafter"/>
</dbReference>
<evidence type="ECO:0000256" key="5">
    <source>
        <dbReference type="SAM" id="Coils"/>
    </source>
</evidence>
<gene>
    <name evidence="6" type="ORF">SYNPS1DRAFT_24542</name>
</gene>
<protein>
    <submittedName>
        <fullName evidence="6">Uncharacterized protein</fullName>
    </submittedName>
</protein>
<name>A0A4P9YUG6_9FUNG</name>
<evidence type="ECO:0000256" key="3">
    <source>
        <dbReference type="ARBA" id="ARBA00023242"/>
    </source>
</evidence>
<dbReference type="GO" id="GO:0051301">
    <property type="term" value="P:cell division"/>
    <property type="evidence" value="ECO:0007669"/>
    <property type="project" value="UniProtKB-KW"/>
</dbReference>
<keyword evidence="5" id="KW-0175">Coiled coil</keyword>
<keyword evidence="1" id="KW-0132">Cell division</keyword>
<evidence type="ECO:0000313" key="6">
    <source>
        <dbReference type="EMBL" id="RKP23398.1"/>
    </source>
</evidence>
<feature type="non-terminal residue" evidence="6">
    <location>
        <position position="282"/>
    </location>
</feature>
<organism evidence="6 7">
    <name type="scientific">Syncephalis pseudoplumigaleata</name>
    <dbReference type="NCBI Taxonomy" id="1712513"/>
    <lineage>
        <taxon>Eukaryota</taxon>
        <taxon>Fungi</taxon>
        <taxon>Fungi incertae sedis</taxon>
        <taxon>Zoopagomycota</taxon>
        <taxon>Zoopagomycotina</taxon>
        <taxon>Zoopagomycetes</taxon>
        <taxon>Zoopagales</taxon>
        <taxon>Piptocephalidaceae</taxon>
        <taxon>Syncephalis</taxon>
    </lineage>
</organism>
<proteinExistence type="predicted"/>
<dbReference type="AlphaFoldDB" id="A0A4P9YUG6"/>
<accession>A0A4P9YUG6</accession>
<dbReference type="GO" id="GO:0008278">
    <property type="term" value="C:cohesin complex"/>
    <property type="evidence" value="ECO:0007669"/>
    <property type="project" value="TreeGrafter"/>
</dbReference>
<dbReference type="Proteomes" id="UP000278143">
    <property type="component" value="Unassembled WGS sequence"/>
</dbReference>
<reference evidence="7" key="1">
    <citation type="journal article" date="2018" name="Nat. Microbiol.">
        <title>Leveraging single-cell genomics to expand the fungal tree of life.</title>
        <authorList>
            <person name="Ahrendt S.R."/>
            <person name="Quandt C.A."/>
            <person name="Ciobanu D."/>
            <person name="Clum A."/>
            <person name="Salamov A."/>
            <person name="Andreopoulos B."/>
            <person name="Cheng J.F."/>
            <person name="Woyke T."/>
            <person name="Pelin A."/>
            <person name="Henrissat B."/>
            <person name="Reynolds N.K."/>
            <person name="Benny G.L."/>
            <person name="Smith M.E."/>
            <person name="James T.Y."/>
            <person name="Grigoriev I.V."/>
        </authorList>
    </citation>
    <scope>NUCLEOTIDE SEQUENCE [LARGE SCALE GENOMIC DNA]</scope>
    <source>
        <strain evidence="7">Benny S71-1</strain>
    </source>
</reference>